<organism evidence="1 2">
    <name type="scientific">Bacillus cereus</name>
    <dbReference type="NCBI Taxonomy" id="1396"/>
    <lineage>
        <taxon>Bacteria</taxon>
        <taxon>Bacillati</taxon>
        <taxon>Bacillota</taxon>
        <taxon>Bacilli</taxon>
        <taxon>Bacillales</taxon>
        <taxon>Bacillaceae</taxon>
        <taxon>Bacillus</taxon>
        <taxon>Bacillus cereus group</taxon>
    </lineage>
</organism>
<name>A0A2A8IZ24_BACCE</name>
<dbReference type="EMBL" id="NUMG01000004">
    <property type="protein sequence ID" value="PGU05758.1"/>
    <property type="molecule type" value="Genomic_DNA"/>
</dbReference>
<dbReference type="Proteomes" id="UP000225766">
    <property type="component" value="Unassembled WGS sequence"/>
</dbReference>
<dbReference type="RefSeq" id="WP_088230983.1">
    <property type="nucleotide sequence ID" value="NZ_NBBB01000005.1"/>
</dbReference>
<sequence length="74" mass="8635">MTNNKSNDSKEELAIPKIPDTDELINIEDAREGVQVIIPAYENMREGDGIQIYWGDEWNIEEGEKKEREKKNQE</sequence>
<proteinExistence type="predicted"/>
<evidence type="ECO:0000313" key="2">
    <source>
        <dbReference type="Proteomes" id="UP000225766"/>
    </source>
</evidence>
<protein>
    <submittedName>
        <fullName evidence="1">Uncharacterized protein</fullName>
    </submittedName>
</protein>
<comment type="caution">
    <text evidence="1">The sequence shown here is derived from an EMBL/GenBank/DDBJ whole genome shotgun (WGS) entry which is preliminary data.</text>
</comment>
<reference evidence="1 2" key="1">
    <citation type="submission" date="2017-09" db="EMBL/GenBank/DDBJ databases">
        <title>Large-scale bioinformatics analysis of Bacillus genomes uncovers conserved roles of natural products in bacterial physiology.</title>
        <authorList>
            <consortium name="Agbiome Team Llc"/>
            <person name="Bleich R.M."/>
            <person name="Grubbs K.J."/>
            <person name="Santa Maria K.C."/>
            <person name="Allen S.E."/>
            <person name="Farag S."/>
            <person name="Shank E.A."/>
            <person name="Bowers A."/>
        </authorList>
    </citation>
    <scope>NUCLEOTIDE SEQUENCE [LARGE SCALE GENOMIC DNA]</scope>
    <source>
        <strain evidence="1 2">AFS040105</strain>
    </source>
</reference>
<evidence type="ECO:0000313" key="1">
    <source>
        <dbReference type="EMBL" id="PGU05758.1"/>
    </source>
</evidence>
<gene>
    <name evidence="1" type="ORF">COD19_05965</name>
</gene>
<accession>A0A2A8IZ24</accession>
<dbReference type="OrthoDB" id="2937633at2"/>
<dbReference type="AlphaFoldDB" id="A0A2A8IZ24"/>